<organism evidence="1 2">
    <name type="scientific">Penicilliopsis zonata CBS 506.65</name>
    <dbReference type="NCBI Taxonomy" id="1073090"/>
    <lineage>
        <taxon>Eukaryota</taxon>
        <taxon>Fungi</taxon>
        <taxon>Dikarya</taxon>
        <taxon>Ascomycota</taxon>
        <taxon>Pezizomycotina</taxon>
        <taxon>Eurotiomycetes</taxon>
        <taxon>Eurotiomycetidae</taxon>
        <taxon>Eurotiales</taxon>
        <taxon>Aspergillaceae</taxon>
        <taxon>Penicilliopsis</taxon>
    </lineage>
</organism>
<dbReference type="VEuPathDB" id="FungiDB:ASPZODRAFT_137549"/>
<dbReference type="AlphaFoldDB" id="A0A1L9S4F2"/>
<proteinExistence type="predicted"/>
<evidence type="ECO:0000313" key="2">
    <source>
        <dbReference type="Proteomes" id="UP000184188"/>
    </source>
</evidence>
<accession>A0A1L9S4F2</accession>
<dbReference type="GeneID" id="34610820"/>
<name>A0A1L9S4F2_9EURO</name>
<gene>
    <name evidence="1" type="ORF">ASPZODRAFT_137549</name>
</gene>
<evidence type="ECO:0000313" key="1">
    <source>
        <dbReference type="EMBL" id="OJJ42046.1"/>
    </source>
</evidence>
<dbReference type="OrthoDB" id="10369338at2759"/>
<dbReference type="RefSeq" id="XP_022576556.1">
    <property type="nucleotide sequence ID" value="XM_022724355.1"/>
</dbReference>
<protein>
    <submittedName>
        <fullName evidence="1">Uncharacterized protein</fullName>
    </submittedName>
</protein>
<sequence length="199" mass="22689">MNTLDLRPYLSGLEHIIIVDEISSAHASPLHEHIILACQGKFHLPPQTRSFSPEQIYATIMELCAIWAHGRPLGRKLYHALWDRISDGAFANSEQGYFTQLVISLKQEVYVCYDMQQLLPIEEHIPVHSAILDALDLIYDGTLGLVLWKARFCLENFDMISVEGSAVYLLQLFFNPRPMPMGYIERTHRITGKFTSAIC</sequence>
<keyword evidence="2" id="KW-1185">Reference proteome</keyword>
<dbReference type="EMBL" id="KV878372">
    <property type="protein sequence ID" value="OJJ42046.1"/>
    <property type="molecule type" value="Genomic_DNA"/>
</dbReference>
<dbReference type="Proteomes" id="UP000184188">
    <property type="component" value="Unassembled WGS sequence"/>
</dbReference>
<reference evidence="2" key="1">
    <citation type="journal article" date="2017" name="Genome Biol.">
        <title>Comparative genomics reveals high biological diversity and specific adaptations in the industrially and medically important fungal genus Aspergillus.</title>
        <authorList>
            <person name="de Vries R.P."/>
            <person name="Riley R."/>
            <person name="Wiebenga A."/>
            <person name="Aguilar-Osorio G."/>
            <person name="Amillis S."/>
            <person name="Uchima C.A."/>
            <person name="Anderluh G."/>
            <person name="Asadollahi M."/>
            <person name="Askin M."/>
            <person name="Barry K."/>
            <person name="Battaglia E."/>
            <person name="Bayram O."/>
            <person name="Benocci T."/>
            <person name="Braus-Stromeyer S.A."/>
            <person name="Caldana C."/>
            <person name="Canovas D."/>
            <person name="Cerqueira G.C."/>
            <person name="Chen F."/>
            <person name="Chen W."/>
            <person name="Choi C."/>
            <person name="Clum A."/>
            <person name="Dos Santos R.A."/>
            <person name="Damasio A.R."/>
            <person name="Diallinas G."/>
            <person name="Emri T."/>
            <person name="Fekete E."/>
            <person name="Flipphi M."/>
            <person name="Freyberg S."/>
            <person name="Gallo A."/>
            <person name="Gournas C."/>
            <person name="Habgood R."/>
            <person name="Hainaut M."/>
            <person name="Harispe M.L."/>
            <person name="Henrissat B."/>
            <person name="Hilden K.S."/>
            <person name="Hope R."/>
            <person name="Hossain A."/>
            <person name="Karabika E."/>
            <person name="Karaffa L."/>
            <person name="Karanyi Z."/>
            <person name="Krasevec N."/>
            <person name="Kuo A."/>
            <person name="Kusch H."/>
            <person name="LaButti K."/>
            <person name="Lagendijk E.L."/>
            <person name="Lapidus A."/>
            <person name="Levasseur A."/>
            <person name="Lindquist E."/>
            <person name="Lipzen A."/>
            <person name="Logrieco A.F."/>
            <person name="MacCabe A."/>
            <person name="Maekelae M.R."/>
            <person name="Malavazi I."/>
            <person name="Melin P."/>
            <person name="Meyer V."/>
            <person name="Mielnichuk N."/>
            <person name="Miskei M."/>
            <person name="Molnar A.P."/>
            <person name="Mule G."/>
            <person name="Ngan C.Y."/>
            <person name="Orejas M."/>
            <person name="Orosz E."/>
            <person name="Ouedraogo J.P."/>
            <person name="Overkamp K.M."/>
            <person name="Park H.-S."/>
            <person name="Perrone G."/>
            <person name="Piumi F."/>
            <person name="Punt P.J."/>
            <person name="Ram A.F."/>
            <person name="Ramon A."/>
            <person name="Rauscher S."/>
            <person name="Record E."/>
            <person name="Riano-Pachon D.M."/>
            <person name="Robert V."/>
            <person name="Roehrig J."/>
            <person name="Ruller R."/>
            <person name="Salamov A."/>
            <person name="Salih N.S."/>
            <person name="Samson R.A."/>
            <person name="Sandor E."/>
            <person name="Sanguinetti M."/>
            <person name="Schuetze T."/>
            <person name="Sepcic K."/>
            <person name="Shelest E."/>
            <person name="Sherlock G."/>
            <person name="Sophianopoulou V."/>
            <person name="Squina F.M."/>
            <person name="Sun H."/>
            <person name="Susca A."/>
            <person name="Todd R.B."/>
            <person name="Tsang A."/>
            <person name="Unkles S.E."/>
            <person name="van de Wiele N."/>
            <person name="van Rossen-Uffink D."/>
            <person name="Oliveira J.V."/>
            <person name="Vesth T.C."/>
            <person name="Visser J."/>
            <person name="Yu J.-H."/>
            <person name="Zhou M."/>
            <person name="Andersen M.R."/>
            <person name="Archer D.B."/>
            <person name="Baker S.E."/>
            <person name="Benoit I."/>
            <person name="Brakhage A.A."/>
            <person name="Braus G.H."/>
            <person name="Fischer R."/>
            <person name="Frisvad J.C."/>
            <person name="Goldman G.H."/>
            <person name="Houbraken J."/>
            <person name="Oakley B."/>
            <person name="Pocsi I."/>
            <person name="Scazzocchio C."/>
            <person name="Seiboth B."/>
            <person name="vanKuyk P.A."/>
            <person name="Wortman J."/>
            <person name="Dyer P.S."/>
            <person name="Grigoriev I.V."/>
        </authorList>
    </citation>
    <scope>NUCLEOTIDE SEQUENCE [LARGE SCALE GENOMIC DNA]</scope>
    <source>
        <strain evidence="2">CBS 506.65</strain>
    </source>
</reference>